<dbReference type="Proteomes" id="UP000297703">
    <property type="component" value="Unassembled WGS sequence"/>
</dbReference>
<protein>
    <submittedName>
        <fullName evidence="2">Chromobox protein-like protein 7</fullName>
    </submittedName>
</protein>
<accession>A0A4D9EPH7</accession>
<keyword evidence="3" id="KW-1185">Reference proteome</keyword>
<dbReference type="EMBL" id="QXTE01000073">
    <property type="protein sequence ID" value="TFK08060.1"/>
    <property type="molecule type" value="Genomic_DNA"/>
</dbReference>
<organism evidence="2 3">
    <name type="scientific">Platysternon megacephalum</name>
    <name type="common">big-headed turtle</name>
    <dbReference type="NCBI Taxonomy" id="55544"/>
    <lineage>
        <taxon>Eukaryota</taxon>
        <taxon>Metazoa</taxon>
        <taxon>Chordata</taxon>
        <taxon>Craniata</taxon>
        <taxon>Vertebrata</taxon>
        <taxon>Euteleostomi</taxon>
        <taxon>Archelosauria</taxon>
        <taxon>Testudinata</taxon>
        <taxon>Testudines</taxon>
        <taxon>Cryptodira</taxon>
        <taxon>Durocryptodira</taxon>
        <taxon>Testudinoidea</taxon>
        <taxon>Platysternidae</taxon>
        <taxon>Platysternon</taxon>
    </lineage>
</organism>
<keyword evidence="1" id="KW-0472">Membrane</keyword>
<dbReference type="AlphaFoldDB" id="A0A4D9EPH7"/>
<evidence type="ECO:0000313" key="2">
    <source>
        <dbReference type="EMBL" id="TFK08060.1"/>
    </source>
</evidence>
<reference evidence="2 3" key="2">
    <citation type="submission" date="2019-04" db="EMBL/GenBank/DDBJ databases">
        <title>The genome sequence of big-headed turtle.</title>
        <authorList>
            <person name="Gong S."/>
        </authorList>
    </citation>
    <scope>NUCLEOTIDE SEQUENCE [LARGE SCALE GENOMIC DNA]</scope>
    <source>
        <strain evidence="2">DO16091913</strain>
        <tissue evidence="2">Muscle</tissue>
    </source>
</reference>
<feature type="transmembrane region" description="Helical" evidence="1">
    <location>
        <begin position="74"/>
        <end position="99"/>
    </location>
</feature>
<sequence>MHRDPVCNEQWELERKLFKTASNFFLYMYQLLIQTTFYRQLVISGGFVYDLESCKVSKDAEYCIIYENLKQGVFLFLIFFFLFVCGEKNFGSFLFITIFM</sequence>
<comment type="caution">
    <text evidence="2">The sequence shown here is derived from an EMBL/GenBank/DDBJ whole genome shotgun (WGS) entry which is preliminary data.</text>
</comment>
<name>A0A4D9EPH7_9SAUR</name>
<evidence type="ECO:0000313" key="3">
    <source>
        <dbReference type="Proteomes" id="UP000297703"/>
    </source>
</evidence>
<gene>
    <name evidence="2" type="ORF">DR999_PMT09050</name>
</gene>
<keyword evidence="1" id="KW-0812">Transmembrane</keyword>
<evidence type="ECO:0000256" key="1">
    <source>
        <dbReference type="SAM" id="Phobius"/>
    </source>
</evidence>
<reference evidence="2 3" key="1">
    <citation type="submission" date="2019-04" db="EMBL/GenBank/DDBJ databases">
        <title>Draft genome of the big-headed turtle Platysternon megacephalum.</title>
        <authorList>
            <person name="Gong S."/>
        </authorList>
    </citation>
    <scope>NUCLEOTIDE SEQUENCE [LARGE SCALE GENOMIC DNA]</scope>
    <source>
        <strain evidence="2">DO16091913</strain>
        <tissue evidence="2">Muscle</tissue>
    </source>
</reference>
<proteinExistence type="predicted"/>
<keyword evidence="1" id="KW-1133">Transmembrane helix</keyword>